<evidence type="ECO:0000313" key="2">
    <source>
        <dbReference type="EMBL" id="CAI8019461.1"/>
    </source>
</evidence>
<organism evidence="2 3">
    <name type="scientific">Geodia barretti</name>
    <name type="common">Barrett's horny sponge</name>
    <dbReference type="NCBI Taxonomy" id="519541"/>
    <lineage>
        <taxon>Eukaryota</taxon>
        <taxon>Metazoa</taxon>
        <taxon>Porifera</taxon>
        <taxon>Demospongiae</taxon>
        <taxon>Heteroscleromorpha</taxon>
        <taxon>Tetractinellida</taxon>
        <taxon>Astrophorina</taxon>
        <taxon>Geodiidae</taxon>
        <taxon>Geodia</taxon>
    </lineage>
</organism>
<protein>
    <submittedName>
        <fullName evidence="2">GTPase-activating protein</fullName>
    </submittedName>
</protein>
<evidence type="ECO:0000256" key="1">
    <source>
        <dbReference type="SAM" id="MobiDB-lite"/>
    </source>
</evidence>
<evidence type="ECO:0000313" key="3">
    <source>
        <dbReference type="Proteomes" id="UP001174909"/>
    </source>
</evidence>
<sequence length="134" mass="14842">MDSEPSSPSPPDVVAEDEGHLERTDAGKTLDCVGDDVVQRFTAAQVEIQQLKDKISFQSRENFRKEKDLRYLDSKIALLIGHKISAAEVELRVFDDHAATTTGLLCRLSAVVCIFTCFQLGSHDLPSTEVEVSY</sequence>
<dbReference type="Proteomes" id="UP001174909">
    <property type="component" value="Unassembled WGS sequence"/>
</dbReference>
<comment type="caution">
    <text evidence="2">The sequence shown here is derived from an EMBL/GenBank/DDBJ whole genome shotgun (WGS) entry which is preliminary data.</text>
</comment>
<dbReference type="EMBL" id="CASHTH010001755">
    <property type="protein sequence ID" value="CAI8019461.1"/>
    <property type="molecule type" value="Genomic_DNA"/>
</dbReference>
<dbReference type="AlphaFoldDB" id="A0AA35S066"/>
<accession>A0AA35S066</accession>
<reference evidence="2" key="1">
    <citation type="submission" date="2023-03" db="EMBL/GenBank/DDBJ databases">
        <authorList>
            <person name="Steffen K."/>
            <person name="Cardenas P."/>
        </authorList>
    </citation>
    <scope>NUCLEOTIDE SEQUENCE</scope>
</reference>
<proteinExistence type="predicted"/>
<keyword evidence="3" id="KW-1185">Reference proteome</keyword>
<feature type="region of interest" description="Disordered" evidence="1">
    <location>
        <begin position="1"/>
        <end position="20"/>
    </location>
</feature>
<gene>
    <name evidence="2" type="ORF">GBAR_LOCUS11703</name>
</gene>
<name>A0AA35S066_GEOBA</name>